<dbReference type="GO" id="GO:0051539">
    <property type="term" value="F:4 iron, 4 sulfur cluster binding"/>
    <property type="evidence" value="ECO:0007669"/>
    <property type="project" value="UniProtKB-KW"/>
</dbReference>
<dbReference type="InterPro" id="IPR013785">
    <property type="entry name" value="Aldolase_TIM"/>
</dbReference>
<keyword evidence="1" id="KW-0411">Iron-sulfur</keyword>
<dbReference type="CDD" id="cd01335">
    <property type="entry name" value="Radical_SAM"/>
    <property type="match status" value="1"/>
</dbReference>
<feature type="non-terminal residue" evidence="2">
    <location>
        <position position="1"/>
    </location>
</feature>
<dbReference type="Gene3D" id="3.20.20.70">
    <property type="entry name" value="Aldolase class I"/>
    <property type="match status" value="1"/>
</dbReference>
<dbReference type="SUPFAM" id="SSF102114">
    <property type="entry name" value="Radical SAM enzymes"/>
    <property type="match status" value="1"/>
</dbReference>
<dbReference type="PANTHER" id="PTHR30538">
    <property type="entry name" value="LYSINE 2,3-AMINOMUTASE-RELATED"/>
    <property type="match status" value="1"/>
</dbReference>
<accession>A0A7R8ZZG6</accession>
<dbReference type="InterPro" id="IPR058240">
    <property type="entry name" value="rSAM_sf"/>
</dbReference>
<organism evidence="2">
    <name type="scientific">Cyprideis torosa</name>
    <dbReference type="NCBI Taxonomy" id="163714"/>
    <lineage>
        <taxon>Eukaryota</taxon>
        <taxon>Metazoa</taxon>
        <taxon>Ecdysozoa</taxon>
        <taxon>Arthropoda</taxon>
        <taxon>Crustacea</taxon>
        <taxon>Oligostraca</taxon>
        <taxon>Ostracoda</taxon>
        <taxon>Podocopa</taxon>
        <taxon>Podocopida</taxon>
        <taxon>Cytherocopina</taxon>
        <taxon>Cytheroidea</taxon>
        <taxon>Cytherideidae</taxon>
        <taxon>Cyprideis</taxon>
    </lineage>
</organism>
<keyword evidence="1" id="KW-0479">Metal-binding</keyword>
<dbReference type="AlphaFoldDB" id="A0A7R8ZZG6"/>
<protein>
    <submittedName>
        <fullName evidence="2">Uncharacterized protein</fullName>
    </submittedName>
</protein>
<dbReference type="PANTHER" id="PTHR30538:SF0">
    <property type="entry name" value="L-LYSINE 2,3-AMINOMUTASE AQ_1632-RELATED"/>
    <property type="match status" value="1"/>
</dbReference>
<keyword evidence="1" id="KW-0408">Iron</keyword>
<evidence type="ECO:0000313" key="2">
    <source>
        <dbReference type="EMBL" id="CAD7237497.1"/>
    </source>
</evidence>
<evidence type="ECO:0000256" key="1">
    <source>
        <dbReference type="ARBA" id="ARBA00022485"/>
    </source>
</evidence>
<dbReference type="EMBL" id="OB688682">
    <property type="protein sequence ID" value="CAD7237497.1"/>
    <property type="molecule type" value="Genomic_DNA"/>
</dbReference>
<sequence>SYAIGGNTNAVDKVRFKNAPDKWKKAFTYIASRPEIEDVVISGGDAYMLAPDRLKLIGEILLGIPHVRRMRFASKGPAVMPMKILSHKEWTDALVSIVEMGRDKGKEVVLHTHFNSPKEITDITRRAMLHLFKRGVTVRNQSVLIKGVNDSPDDMVHLIRKLSFMNVQPYYVYQHDLVTGTEDMRTSVKQTVELEKAVRGVTAGFNTPLFVTDAPGGGGKRDVHSYDYYDEVTGISIYRSPSIDDTKLYIYFDPISSLPPHGQRLWKDESVHEDLINNAIKNSGFTSKTPIL</sequence>
<dbReference type="OrthoDB" id="5396721at2759"/>
<name>A0A7R8ZZG6_9CRUS</name>
<feature type="non-terminal residue" evidence="2">
    <location>
        <position position="292"/>
    </location>
</feature>
<dbReference type="InterPro" id="IPR003739">
    <property type="entry name" value="Lys_aminomutase/Glu_NH3_mut"/>
</dbReference>
<gene>
    <name evidence="2" type="ORF">CTOB1V02_LOCUS15312</name>
</gene>
<reference evidence="2" key="1">
    <citation type="submission" date="2020-11" db="EMBL/GenBank/DDBJ databases">
        <authorList>
            <person name="Tran Van P."/>
        </authorList>
    </citation>
    <scope>NUCLEOTIDE SEQUENCE</scope>
</reference>
<proteinExistence type="predicted"/>
<keyword evidence="1" id="KW-0004">4Fe-4S</keyword>